<feature type="domain" description="Glycosyl transferase family 1" evidence="3">
    <location>
        <begin position="195"/>
        <end position="357"/>
    </location>
</feature>
<dbReference type="AlphaFoldDB" id="A0AAP5I938"/>
<dbReference type="Pfam" id="PF13439">
    <property type="entry name" value="Glyco_transf_4"/>
    <property type="match status" value="1"/>
</dbReference>
<evidence type="ECO:0000259" key="4">
    <source>
        <dbReference type="Pfam" id="PF13439"/>
    </source>
</evidence>
<keyword evidence="1" id="KW-0328">Glycosyltransferase</keyword>
<dbReference type="InterPro" id="IPR001296">
    <property type="entry name" value="Glyco_trans_1"/>
</dbReference>
<evidence type="ECO:0000256" key="1">
    <source>
        <dbReference type="ARBA" id="ARBA00022676"/>
    </source>
</evidence>
<dbReference type="Gene3D" id="3.40.50.2000">
    <property type="entry name" value="Glycogen Phosphorylase B"/>
    <property type="match status" value="2"/>
</dbReference>
<sequence>MTTKKTVAFFDLSITSDSPIGSCILQILRGLCEEYQFIVFADRFENPAPDKIEWIRVPIPEKPVFLRFMTFKWLAPQYYKKYLSSKDKPQLVIGTDGEFANCNICYAHFCHKAYLKEHRIKASLLRKIAREINHRFNASAEAETFAHAQVIVVPSAGLAEELTHTYGTSVKQKITKIPNPVEVSSFSRPSSFDAEPWRAKLGFRPDDVVLIFVALGDFERKGLKLLLQALANIRDATTKLLVVGGSQHEVREYELIRDQLNLSDSVVFVGFQTDVRPFLWLSDLFVFPSNYETFSLVTFQAAVAGLPVMVTNLYGVEEFLEDKVNGWLVERDTMVIAQALKTVLENRDKLPQIGAAANATASKYNKSIFVERWRLLLESLI</sequence>
<comment type="caution">
    <text evidence="5">The sequence shown here is derived from an EMBL/GenBank/DDBJ whole genome shotgun (WGS) entry which is preliminary data.</text>
</comment>
<dbReference type="SUPFAM" id="SSF53756">
    <property type="entry name" value="UDP-Glycosyltransferase/glycogen phosphorylase"/>
    <property type="match status" value="1"/>
</dbReference>
<organism evidence="5 6">
    <name type="scientific">Aetokthonos hydrillicola Thurmond2011</name>
    <dbReference type="NCBI Taxonomy" id="2712845"/>
    <lineage>
        <taxon>Bacteria</taxon>
        <taxon>Bacillati</taxon>
        <taxon>Cyanobacteriota</taxon>
        <taxon>Cyanophyceae</taxon>
        <taxon>Nostocales</taxon>
        <taxon>Hapalosiphonaceae</taxon>
        <taxon>Aetokthonos</taxon>
    </lineage>
</organism>
<dbReference type="GO" id="GO:0016757">
    <property type="term" value="F:glycosyltransferase activity"/>
    <property type="evidence" value="ECO:0007669"/>
    <property type="project" value="UniProtKB-KW"/>
</dbReference>
<accession>A0AAP5I938</accession>
<dbReference type="PANTHER" id="PTHR12526">
    <property type="entry name" value="GLYCOSYLTRANSFERASE"/>
    <property type="match status" value="1"/>
</dbReference>
<reference evidence="6" key="1">
    <citation type="journal article" date="2021" name="Science">
        <title>Hunting the eagle killer: A cyanobacterial neurotoxin causes vacuolar myelinopathy.</title>
        <authorList>
            <person name="Breinlinger S."/>
            <person name="Phillips T.J."/>
            <person name="Haram B.N."/>
            <person name="Mares J."/>
            <person name="Martinez Yerena J.A."/>
            <person name="Hrouzek P."/>
            <person name="Sobotka R."/>
            <person name="Henderson W.M."/>
            <person name="Schmieder P."/>
            <person name="Williams S.M."/>
            <person name="Lauderdale J.D."/>
            <person name="Wilde H.D."/>
            <person name="Gerrin W."/>
            <person name="Kust A."/>
            <person name="Washington J.W."/>
            <person name="Wagner C."/>
            <person name="Geier B."/>
            <person name="Liebeke M."/>
            <person name="Enke H."/>
            <person name="Niedermeyer T.H.J."/>
            <person name="Wilde S.B."/>
        </authorList>
    </citation>
    <scope>NUCLEOTIDE SEQUENCE [LARGE SCALE GENOMIC DNA]</scope>
    <source>
        <strain evidence="6">Thurmond2011</strain>
    </source>
</reference>
<dbReference type="Proteomes" id="UP000667802">
    <property type="component" value="Unassembled WGS sequence"/>
</dbReference>
<dbReference type="EMBL" id="JAALHA020000003">
    <property type="protein sequence ID" value="MDR9894720.1"/>
    <property type="molecule type" value="Genomic_DNA"/>
</dbReference>
<proteinExistence type="predicted"/>
<evidence type="ECO:0000313" key="5">
    <source>
        <dbReference type="EMBL" id="MDR9894720.1"/>
    </source>
</evidence>
<evidence type="ECO:0000313" key="6">
    <source>
        <dbReference type="Proteomes" id="UP000667802"/>
    </source>
</evidence>
<keyword evidence="2" id="KW-0808">Transferase</keyword>
<dbReference type="InterPro" id="IPR028098">
    <property type="entry name" value="Glyco_trans_4-like_N"/>
</dbReference>
<dbReference type="CDD" id="cd03801">
    <property type="entry name" value="GT4_PimA-like"/>
    <property type="match status" value="1"/>
</dbReference>
<keyword evidence="6" id="KW-1185">Reference proteome</keyword>
<feature type="domain" description="Glycosyltransferase subfamily 4-like N-terminal" evidence="4">
    <location>
        <begin position="23"/>
        <end position="183"/>
    </location>
</feature>
<evidence type="ECO:0000256" key="2">
    <source>
        <dbReference type="ARBA" id="ARBA00022679"/>
    </source>
</evidence>
<dbReference type="PANTHER" id="PTHR12526:SF510">
    <property type="entry name" value="D-INOSITOL 3-PHOSPHATE GLYCOSYLTRANSFERASE"/>
    <property type="match status" value="1"/>
</dbReference>
<evidence type="ECO:0000259" key="3">
    <source>
        <dbReference type="Pfam" id="PF00534"/>
    </source>
</evidence>
<protein>
    <submittedName>
        <fullName evidence="5">Glycosyltransferase family 4 protein</fullName>
    </submittedName>
</protein>
<dbReference type="Pfam" id="PF00534">
    <property type="entry name" value="Glycos_transf_1"/>
    <property type="match status" value="1"/>
</dbReference>
<gene>
    <name evidence="5" type="ORF">G7B40_009075</name>
</gene>
<dbReference type="RefSeq" id="WP_208339755.1">
    <property type="nucleotide sequence ID" value="NZ_CAWQFN010000563.1"/>
</dbReference>
<name>A0AAP5I938_9CYAN</name>